<name>B3EK72_CHLPB</name>
<dbReference type="EMBL" id="CP001101">
    <property type="protein sequence ID" value="ACE04499.1"/>
    <property type="molecule type" value="Genomic_DNA"/>
</dbReference>
<dbReference type="KEGG" id="cpb:Cphamn1_1577"/>
<proteinExistence type="predicted"/>
<accession>B3EK72</accession>
<dbReference type="AlphaFoldDB" id="B3EK72"/>
<sequence length="130" mass="13900">MLVLFLLSCSSGAEPAADCNPHTGSCTKQAGAYTVTLDINPKPVQHMKELTFDISIAGDSAVVLPDTILLDLSMPGMEMGKNQVELSKTGEGYYSGTGIIVKCPSGRVLWRATLLISETLNSSFTFNVRD</sequence>
<dbReference type="HOGENOM" id="CLU_151930_0_0_10"/>
<dbReference type="STRING" id="331678.Cphamn1_1577"/>
<protein>
    <recommendedName>
        <fullName evidence="2">YtkA-like domain-containing protein</fullName>
    </recommendedName>
</protein>
<evidence type="ECO:0000313" key="1">
    <source>
        <dbReference type="EMBL" id="ACE04499.1"/>
    </source>
</evidence>
<organism evidence="1">
    <name type="scientific">Chlorobium phaeobacteroides (strain BS1)</name>
    <dbReference type="NCBI Taxonomy" id="331678"/>
    <lineage>
        <taxon>Bacteria</taxon>
        <taxon>Pseudomonadati</taxon>
        <taxon>Chlorobiota</taxon>
        <taxon>Chlorobiia</taxon>
        <taxon>Chlorobiales</taxon>
        <taxon>Chlorobiaceae</taxon>
        <taxon>Chlorobium/Pelodictyon group</taxon>
        <taxon>Chlorobium</taxon>
    </lineage>
</organism>
<gene>
    <name evidence="1" type="ordered locus">Cphamn1_1577</name>
</gene>
<reference evidence="1" key="1">
    <citation type="submission" date="2008-06" db="EMBL/GenBank/DDBJ databases">
        <title>Complete sequence of Chlorobium phaeobacteroides BS1.</title>
        <authorList>
            <consortium name="US DOE Joint Genome Institute"/>
            <person name="Lucas S."/>
            <person name="Copeland A."/>
            <person name="Lapidus A."/>
            <person name="Glavina del Rio T."/>
            <person name="Dalin E."/>
            <person name="Tice H."/>
            <person name="Bruce D."/>
            <person name="Goodwin L."/>
            <person name="Pitluck S."/>
            <person name="Schmutz J."/>
            <person name="Larimer F."/>
            <person name="Land M."/>
            <person name="Hauser L."/>
            <person name="Kyrpides N."/>
            <person name="Ovchinnikova G."/>
            <person name="Li T."/>
            <person name="Liu Z."/>
            <person name="Zhao F."/>
            <person name="Overmann J."/>
            <person name="Bryant D.A."/>
            <person name="Richardson P."/>
        </authorList>
    </citation>
    <scope>NUCLEOTIDE SEQUENCE [LARGE SCALE GENOMIC DNA]</scope>
    <source>
        <strain evidence="1">BS1</strain>
    </source>
</reference>
<dbReference type="eggNOG" id="COG5456">
    <property type="taxonomic scope" value="Bacteria"/>
</dbReference>
<evidence type="ECO:0008006" key="2">
    <source>
        <dbReference type="Google" id="ProtNLM"/>
    </source>
</evidence>